<protein>
    <submittedName>
        <fullName evidence="2">Type IIL restriction-modification enzyme MmeI</fullName>
    </submittedName>
</protein>
<dbReference type="Pfam" id="PF20465">
    <property type="entry name" value="MmeI_hel"/>
    <property type="match status" value="1"/>
</dbReference>
<dbReference type="AlphaFoldDB" id="A0AAU0PYG8"/>
<proteinExistence type="predicted"/>
<evidence type="ECO:0000259" key="1">
    <source>
        <dbReference type="Pfam" id="PF20465"/>
    </source>
</evidence>
<name>A0AAU0PYG8_9CORY</name>
<dbReference type="Proteomes" id="UP001174314">
    <property type="component" value="Chromosome"/>
</dbReference>
<keyword evidence="3" id="KW-1185">Reference proteome</keyword>
<sequence length="85" mass="9535">MLLRGKHRSLPRGAFTKAIASYTHDDGFDAAPVITDIFAALDLSDKSYLPEYLRVFPYVNGHLFGRIPHTRSQRSIESPGISWST</sequence>
<dbReference type="InterPro" id="IPR046819">
    <property type="entry name" value="MmeI_hel"/>
</dbReference>
<organism evidence="2 3">
    <name type="scientific">Corynebacterium pseudokroppenstedtii</name>
    <dbReference type="NCBI Taxonomy" id="2804917"/>
    <lineage>
        <taxon>Bacteria</taxon>
        <taxon>Bacillati</taxon>
        <taxon>Actinomycetota</taxon>
        <taxon>Actinomycetes</taxon>
        <taxon>Mycobacteriales</taxon>
        <taxon>Corynebacteriaceae</taxon>
        <taxon>Corynebacterium</taxon>
    </lineage>
</organism>
<reference evidence="2 3" key="1">
    <citation type="submission" date="2023-10" db="EMBL/GenBank/DDBJ databases">
        <title>complete genome sequence of Corynebacterium pseudokroppenstedtii P15-C1.</title>
        <authorList>
            <person name="Bruggemann H."/>
            <person name="Poehlein A."/>
        </authorList>
    </citation>
    <scope>NUCLEOTIDE SEQUENCE [LARGE SCALE GENOMIC DNA]</scope>
    <source>
        <strain evidence="2 3">P15_C1</strain>
    </source>
</reference>
<gene>
    <name evidence="2" type="ORF">Q0N40_01545</name>
</gene>
<feature type="domain" description="MmeI-like helicase spacer" evidence="1">
    <location>
        <begin position="13"/>
        <end position="64"/>
    </location>
</feature>
<accession>A0AAU0PYG8</accession>
<evidence type="ECO:0000313" key="2">
    <source>
        <dbReference type="EMBL" id="WPF25265.1"/>
    </source>
</evidence>
<dbReference type="KEGG" id="cpsk:Q0N40_01545"/>
<dbReference type="EMBL" id="CP137757">
    <property type="protein sequence ID" value="WPF25265.1"/>
    <property type="molecule type" value="Genomic_DNA"/>
</dbReference>
<evidence type="ECO:0000313" key="3">
    <source>
        <dbReference type="Proteomes" id="UP001174314"/>
    </source>
</evidence>